<dbReference type="AlphaFoldDB" id="A0A261TRZ9"/>
<keyword evidence="4" id="KW-1185">Reference proteome</keyword>
<proteinExistence type="predicted"/>
<dbReference type="RefSeq" id="WP_094799900.1">
    <property type="nucleotide sequence ID" value="NZ_NEVN01000005.1"/>
</dbReference>
<sequence>MKKIVAMLFVMAAAPAFAKLPAPTPEAKARADEASAKAAWAAKVDAFQLCEAQDRVASVYYEQAKANGKTTRPPVPTAGCTDPGPFAYVKPEEKPLETGGAHSPAGNATQPPNNATPQAQPQSEQKPEAQTK</sequence>
<organism evidence="3 4">
    <name type="scientific">Bordetella genomosp. 5</name>
    <dbReference type="NCBI Taxonomy" id="1395608"/>
    <lineage>
        <taxon>Bacteria</taxon>
        <taxon>Pseudomonadati</taxon>
        <taxon>Pseudomonadota</taxon>
        <taxon>Betaproteobacteria</taxon>
        <taxon>Burkholderiales</taxon>
        <taxon>Alcaligenaceae</taxon>
        <taxon>Bordetella</taxon>
    </lineage>
</organism>
<keyword evidence="2" id="KW-0732">Signal</keyword>
<comment type="caution">
    <text evidence="3">The sequence shown here is derived from an EMBL/GenBank/DDBJ whole genome shotgun (WGS) entry which is preliminary data.</text>
</comment>
<feature type="chain" id="PRO_5013397239" evidence="2">
    <location>
        <begin position="19"/>
        <end position="132"/>
    </location>
</feature>
<gene>
    <name evidence="3" type="ORF">CAL25_10550</name>
</gene>
<feature type="compositionally biased region" description="Low complexity" evidence="1">
    <location>
        <begin position="107"/>
        <end position="122"/>
    </location>
</feature>
<evidence type="ECO:0000313" key="3">
    <source>
        <dbReference type="EMBL" id="OZI51942.1"/>
    </source>
</evidence>
<evidence type="ECO:0000313" key="4">
    <source>
        <dbReference type="Proteomes" id="UP000216913"/>
    </source>
</evidence>
<accession>A0A261TRZ9</accession>
<protein>
    <submittedName>
        <fullName evidence="3">Uncharacterized protein</fullName>
    </submittedName>
</protein>
<evidence type="ECO:0000256" key="2">
    <source>
        <dbReference type="SAM" id="SignalP"/>
    </source>
</evidence>
<dbReference type="EMBL" id="NEVP01000006">
    <property type="protein sequence ID" value="OZI51942.1"/>
    <property type="molecule type" value="Genomic_DNA"/>
</dbReference>
<reference evidence="3 4" key="1">
    <citation type="submission" date="2017-05" db="EMBL/GenBank/DDBJ databases">
        <title>Complete and WGS of Bordetella genogroups.</title>
        <authorList>
            <person name="Spilker T."/>
            <person name="LiPuma J."/>
        </authorList>
    </citation>
    <scope>NUCLEOTIDE SEQUENCE [LARGE SCALE GENOMIC DNA]</scope>
    <source>
        <strain evidence="3 4">AU10456</strain>
    </source>
</reference>
<feature type="signal peptide" evidence="2">
    <location>
        <begin position="1"/>
        <end position="18"/>
    </location>
</feature>
<dbReference type="OrthoDB" id="8929716at2"/>
<dbReference type="Proteomes" id="UP000216913">
    <property type="component" value="Unassembled WGS sequence"/>
</dbReference>
<feature type="region of interest" description="Disordered" evidence="1">
    <location>
        <begin position="65"/>
        <end position="132"/>
    </location>
</feature>
<name>A0A261TRZ9_9BORD</name>
<evidence type="ECO:0000256" key="1">
    <source>
        <dbReference type="SAM" id="MobiDB-lite"/>
    </source>
</evidence>